<dbReference type="InterPro" id="IPR017850">
    <property type="entry name" value="Alkaline_phosphatase_core_sf"/>
</dbReference>
<keyword evidence="5" id="KW-1185">Reference proteome</keyword>
<dbReference type="PANTHER" id="PTHR42693:SF53">
    <property type="entry name" value="ENDO-4-O-SULFATASE"/>
    <property type="match status" value="1"/>
</dbReference>
<dbReference type="InterPro" id="IPR000917">
    <property type="entry name" value="Sulfatase_N"/>
</dbReference>
<reference evidence="4 5" key="1">
    <citation type="submission" date="2018-05" db="EMBL/GenBank/DDBJ databases">
        <title>Marinilabilia rubrum sp. nov., isolated from saltern sediment.</title>
        <authorList>
            <person name="Zhang R."/>
        </authorList>
    </citation>
    <scope>NUCLEOTIDE SEQUENCE [LARGE SCALE GENOMIC DNA]</scope>
    <source>
        <strain evidence="4 5">WTE16</strain>
    </source>
</reference>
<comment type="similarity">
    <text evidence="1">Belongs to the sulfatase family.</text>
</comment>
<name>A0A2U2B425_9BACT</name>
<dbReference type="AlphaFoldDB" id="A0A2U2B425"/>
<dbReference type="SUPFAM" id="SSF53649">
    <property type="entry name" value="Alkaline phosphatase-like"/>
    <property type="match status" value="1"/>
</dbReference>
<evidence type="ECO:0000259" key="3">
    <source>
        <dbReference type="Pfam" id="PF00884"/>
    </source>
</evidence>
<evidence type="ECO:0000256" key="1">
    <source>
        <dbReference type="ARBA" id="ARBA00008779"/>
    </source>
</evidence>
<accession>A0A2U2B425</accession>
<dbReference type="GO" id="GO:0004065">
    <property type="term" value="F:arylsulfatase activity"/>
    <property type="evidence" value="ECO:0007669"/>
    <property type="project" value="TreeGrafter"/>
</dbReference>
<sequence length="550" mass="62737">MLFTVRPNNNILNYTTMRSIKLIFPFLFLLLPFYKSGAQTTGQEHPNVIFFIADDMTRDMFNFLPESKGANLTPNLDKLSKEGTILMGQHVSSTVCTPSRYSVLTGKYASRAHNPGFLRQTQKNDGQRVVEWNTHILPSDTSLAKILKHNGYRTGAVGKNHVIEVKDWEDIPLSADTASDRVMEQQIENYRLTVEAFQKTGFEYADGIFYENPDFNGPRALAVHNLDWTTEAALEFLQQQDDRPFFLYFATTLPHGPKEADRSWNADRRITPIGILEEAPDVLPHKSTIPERLNEAGIKVNNDNANLLWLDDAIGALIKGLKEEGLYDNTIIFFFNDHGQFAKGTVYQGATCNPSIVWKSDGFKVGHETDALVSNVDFTPTILDFANVDFTNCSFDGESFVDVLEAEEFESRESLYFEIGYSRGIRKGRYKYIALRYPEWVKELTQKDRKRILAAYNKKLKLRGRKPNNTDPTEPFGHVQIIPGGGDAEFFATKRYPNYAERDQLYDLEKDPHEKNNLADDPEYHEVLEQLKAELSEYIESLPGKFGEFD</sequence>
<evidence type="ECO:0000256" key="2">
    <source>
        <dbReference type="ARBA" id="ARBA00022801"/>
    </source>
</evidence>
<dbReference type="Gene3D" id="3.40.720.10">
    <property type="entry name" value="Alkaline Phosphatase, subunit A"/>
    <property type="match status" value="2"/>
</dbReference>
<dbReference type="Pfam" id="PF00884">
    <property type="entry name" value="Sulfatase"/>
    <property type="match status" value="1"/>
</dbReference>
<proteinExistence type="inferred from homology"/>
<keyword evidence="2" id="KW-0378">Hydrolase</keyword>
<feature type="domain" description="Sulfatase N-terminal" evidence="3">
    <location>
        <begin position="46"/>
        <end position="388"/>
    </location>
</feature>
<protein>
    <recommendedName>
        <fullName evidence="3">Sulfatase N-terminal domain-containing protein</fullName>
    </recommendedName>
</protein>
<dbReference type="Proteomes" id="UP000244956">
    <property type="component" value="Unassembled WGS sequence"/>
</dbReference>
<dbReference type="EMBL" id="QEWP01000024">
    <property type="protein sequence ID" value="PWD97815.1"/>
    <property type="molecule type" value="Genomic_DNA"/>
</dbReference>
<comment type="caution">
    <text evidence="4">The sequence shown here is derived from an EMBL/GenBank/DDBJ whole genome shotgun (WGS) entry which is preliminary data.</text>
</comment>
<dbReference type="PANTHER" id="PTHR42693">
    <property type="entry name" value="ARYLSULFATASE FAMILY MEMBER"/>
    <property type="match status" value="1"/>
</dbReference>
<dbReference type="InterPro" id="IPR050738">
    <property type="entry name" value="Sulfatase"/>
</dbReference>
<evidence type="ECO:0000313" key="4">
    <source>
        <dbReference type="EMBL" id="PWD97815.1"/>
    </source>
</evidence>
<gene>
    <name evidence="4" type="ORF">DDZ16_18670</name>
</gene>
<organism evidence="4 5">
    <name type="scientific">Marinilabilia rubra</name>
    <dbReference type="NCBI Taxonomy" id="2162893"/>
    <lineage>
        <taxon>Bacteria</taxon>
        <taxon>Pseudomonadati</taxon>
        <taxon>Bacteroidota</taxon>
        <taxon>Bacteroidia</taxon>
        <taxon>Marinilabiliales</taxon>
        <taxon>Marinilabiliaceae</taxon>
        <taxon>Marinilabilia</taxon>
    </lineage>
</organism>
<evidence type="ECO:0000313" key="5">
    <source>
        <dbReference type="Proteomes" id="UP000244956"/>
    </source>
</evidence>